<dbReference type="InterPro" id="IPR036237">
    <property type="entry name" value="Xyl_isomerase-like_sf"/>
</dbReference>
<dbReference type="RefSeq" id="WP_010264998.1">
    <property type="nucleotide sequence ID" value="NZ_CAEG01000015.1"/>
</dbReference>
<proteinExistence type="predicted"/>
<keyword evidence="3" id="KW-1185">Reference proteome</keyword>
<reference evidence="2 3" key="1">
    <citation type="submission" date="2016-10" db="EMBL/GenBank/DDBJ databases">
        <authorList>
            <person name="de Groot N.N."/>
        </authorList>
    </citation>
    <scope>NUCLEOTIDE SEQUENCE [LARGE SCALE GENOMIC DNA]</scope>
    <source>
        <strain evidence="2 3">DSM 25383</strain>
    </source>
</reference>
<dbReference type="Gene3D" id="3.20.20.150">
    <property type="entry name" value="Divalent-metal-dependent TIM barrel enzymes"/>
    <property type="match status" value="2"/>
</dbReference>
<dbReference type="GO" id="GO:0016853">
    <property type="term" value="F:isomerase activity"/>
    <property type="evidence" value="ECO:0007669"/>
    <property type="project" value="UniProtKB-KW"/>
</dbReference>
<evidence type="ECO:0000313" key="2">
    <source>
        <dbReference type="EMBL" id="SEA89505.1"/>
    </source>
</evidence>
<accession>A0A1H4EWY7</accession>
<dbReference type="EMBL" id="FNRI01000008">
    <property type="protein sequence ID" value="SEA89505.1"/>
    <property type="molecule type" value="Genomic_DNA"/>
</dbReference>
<dbReference type="InterPro" id="IPR013022">
    <property type="entry name" value="Xyl_isomerase-like_TIM-brl"/>
</dbReference>
<sequence>MKHIVKWIVPLLLAAVAAGCGTERRSALEAYRSWPKGLSVSLTMPAEKLQQVKEAGFDYVEVTLNSLRGKSPEERLAAIGRFRADAEQAGLTVWSVHLPFGRAWDISSPDDSLRAVHFENSVNAINTLAEIVRDTGAQLLIEDLPRTCLCNTSDEMLALFGRTDPSVGICFDTNHLLQETPGRLPVPFSWPRAATTNLRFRHSPTLSSWGSKPPPYTVRMGDSFELSVPEALTVVSGGDTERVVLKANRKSVNIPANSISVTTVSKTGLSETHRFEKMICVLPTDGYPAKRYGA</sequence>
<dbReference type="Pfam" id="PF01261">
    <property type="entry name" value="AP_endonuc_2"/>
    <property type="match status" value="1"/>
</dbReference>
<dbReference type="PANTHER" id="PTHR12110">
    <property type="entry name" value="HYDROXYPYRUVATE ISOMERASE"/>
    <property type="match status" value="1"/>
</dbReference>
<dbReference type="Proteomes" id="UP000183253">
    <property type="component" value="Unassembled WGS sequence"/>
</dbReference>
<dbReference type="InterPro" id="IPR050312">
    <property type="entry name" value="IolE/XylAMocC-like"/>
</dbReference>
<evidence type="ECO:0000259" key="1">
    <source>
        <dbReference type="Pfam" id="PF01261"/>
    </source>
</evidence>
<dbReference type="OrthoDB" id="7577105at2"/>
<dbReference type="PROSITE" id="PS51257">
    <property type="entry name" value="PROKAR_LIPOPROTEIN"/>
    <property type="match status" value="1"/>
</dbReference>
<dbReference type="AlphaFoldDB" id="A0A1H4EWY7"/>
<protein>
    <submittedName>
        <fullName evidence="2">Xylose isomerase-like TIM barrel</fullName>
    </submittedName>
</protein>
<gene>
    <name evidence="2" type="ORF">SAMN05444145_108126</name>
</gene>
<evidence type="ECO:0000313" key="3">
    <source>
        <dbReference type="Proteomes" id="UP000183253"/>
    </source>
</evidence>
<dbReference type="PANTHER" id="PTHR12110:SF53">
    <property type="entry name" value="BLR5974 PROTEIN"/>
    <property type="match status" value="1"/>
</dbReference>
<organism evidence="2 3">
    <name type="scientific">Alistipes timonensis JC136</name>
    <dbReference type="NCBI Taxonomy" id="1033731"/>
    <lineage>
        <taxon>Bacteria</taxon>
        <taxon>Pseudomonadati</taxon>
        <taxon>Bacteroidota</taxon>
        <taxon>Bacteroidia</taxon>
        <taxon>Bacteroidales</taxon>
        <taxon>Rikenellaceae</taxon>
        <taxon>Alistipes</taxon>
    </lineage>
</organism>
<dbReference type="SUPFAM" id="SSF51658">
    <property type="entry name" value="Xylose isomerase-like"/>
    <property type="match status" value="1"/>
</dbReference>
<keyword evidence="2" id="KW-0413">Isomerase</keyword>
<feature type="domain" description="Xylose isomerase-like TIM barrel" evidence="1">
    <location>
        <begin position="117"/>
        <end position="179"/>
    </location>
</feature>
<name>A0A1H4EWY7_9BACT</name>
<dbReference type="STRING" id="1033731.SAMN05444145_108126"/>